<evidence type="ECO:0000256" key="1">
    <source>
        <dbReference type="SAM" id="Coils"/>
    </source>
</evidence>
<keyword evidence="4" id="KW-1185">Reference proteome</keyword>
<evidence type="ECO:0000259" key="2">
    <source>
        <dbReference type="Pfam" id="PF20882"/>
    </source>
</evidence>
<organism evidence="3 4">
    <name type="scientific">Cylindrobasidium torrendii FP15055 ss-10</name>
    <dbReference type="NCBI Taxonomy" id="1314674"/>
    <lineage>
        <taxon>Eukaryota</taxon>
        <taxon>Fungi</taxon>
        <taxon>Dikarya</taxon>
        <taxon>Basidiomycota</taxon>
        <taxon>Agaricomycotina</taxon>
        <taxon>Agaricomycetes</taxon>
        <taxon>Agaricomycetidae</taxon>
        <taxon>Agaricales</taxon>
        <taxon>Marasmiineae</taxon>
        <taxon>Physalacriaceae</taxon>
        <taxon>Cylindrobasidium</taxon>
    </lineage>
</organism>
<gene>
    <name evidence="3" type="ORF">CYLTODRAFT_426134</name>
</gene>
<evidence type="ECO:0000313" key="3">
    <source>
        <dbReference type="EMBL" id="KIY63388.1"/>
    </source>
</evidence>
<proteinExistence type="predicted"/>
<feature type="domain" description="Kinetochore protein Sos7 coiled-coil" evidence="2">
    <location>
        <begin position="65"/>
        <end position="138"/>
    </location>
</feature>
<dbReference type="InterPro" id="IPR037475">
    <property type="entry name" value="Sos7"/>
</dbReference>
<dbReference type="PANTHER" id="PTHR37329">
    <property type="entry name" value="KINETOCHORE PROTEIN SOS7"/>
    <property type="match status" value="1"/>
</dbReference>
<dbReference type="STRING" id="1314674.A0A0D7AYE8"/>
<dbReference type="GO" id="GO:0000776">
    <property type="term" value="C:kinetochore"/>
    <property type="evidence" value="ECO:0007669"/>
    <property type="project" value="InterPro"/>
</dbReference>
<evidence type="ECO:0000313" key="4">
    <source>
        <dbReference type="Proteomes" id="UP000054007"/>
    </source>
</evidence>
<dbReference type="OrthoDB" id="18959at2759"/>
<dbReference type="GO" id="GO:0051315">
    <property type="term" value="P:attachment of mitotic spindle microtubules to kinetochore"/>
    <property type="evidence" value="ECO:0007669"/>
    <property type="project" value="TreeGrafter"/>
</dbReference>
<dbReference type="EMBL" id="KN880699">
    <property type="protein sequence ID" value="KIY63388.1"/>
    <property type="molecule type" value="Genomic_DNA"/>
</dbReference>
<keyword evidence="1" id="KW-0175">Coiled coil</keyword>
<protein>
    <recommendedName>
        <fullName evidence="2">Kinetochore protein Sos7 coiled-coil domain-containing protein</fullName>
    </recommendedName>
</protein>
<dbReference type="Pfam" id="PF20882">
    <property type="entry name" value="Sos7"/>
    <property type="match status" value="1"/>
</dbReference>
<feature type="coiled-coil region" evidence="1">
    <location>
        <begin position="106"/>
        <end position="137"/>
    </location>
</feature>
<dbReference type="PANTHER" id="PTHR37329:SF1">
    <property type="entry name" value="KINETOCHORE PROTEIN SOS7"/>
    <property type="match status" value="1"/>
</dbReference>
<dbReference type="InterPro" id="IPR048781">
    <property type="entry name" value="Sos7_CC"/>
</dbReference>
<sequence>MPPNLTMDERLERAKAFKETFNNTKLKIHADIEAKREEAKSLDYYDLDFRDPQTISAELSAQVGFLRKLKYQYKEASAKDRYTKIIVSDEAPLITQQDNLLLGNEVNAKKLKVKEAKQRLIEEQDALRATVTKIEQDYNAAAASVAKNADLVDKIVDARLKLARLHHQFPPPRLTEAQATDKLAEQDVRMADLADQGAEAEKRVQELTEAVKLGTVKLDSQRMERREAEKRVENQIKDTRWLERVELRGDMFEIDKALFRLISMEEGSENEIQLKYLLQPWSRELGIKLVFEPVSRMLANIEIEGIDDLDLDLSEAIDAHVPKNDLGVAVAVILQLVRNALGES</sequence>
<dbReference type="Proteomes" id="UP000054007">
    <property type="component" value="Unassembled WGS sequence"/>
</dbReference>
<feature type="coiled-coil region" evidence="1">
    <location>
        <begin position="190"/>
        <end position="238"/>
    </location>
</feature>
<dbReference type="GO" id="GO:0034501">
    <property type="term" value="P:protein localization to kinetochore"/>
    <property type="evidence" value="ECO:0007669"/>
    <property type="project" value="InterPro"/>
</dbReference>
<dbReference type="AlphaFoldDB" id="A0A0D7AYE8"/>
<reference evidence="3 4" key="1">
    <citation type="journal article" date="2015" name="Fungal Genet. Biol.">
        <title>Evolution of novel wood decay mechanisms in Agaricales revealed by the genome sequences of Fistulina hepatica and Cylindrobasidium torrendii.</title>
        <authorList>
            <person name="Floudas D."/>
            <person name="Held B.W."/>
            <person name="Riley R."/>
            <person name="Nagy L.G."/>
            <person name="Koehler G."/>
            <person name="Ransdell A.S."/>
            <person name="Younus H."/>
            <person name="Chow J."/>
            <person name="Chiniquy J."/>
            <person name="Lipzen A."/>
            <person name="Tritt A."/>
            <person name="Sun H."/>
            <person name="Haridas S."/>
            <person name="LaButti K."/>
            <person name="Ohm R.A."/>
            <person name="Kues U."/>
            <person name="Blanchette R.A."/>
            <person name="Grigoriev I.V."/>
            <person name="Minto R.E."/>
            <person name="Hibbett D.S."/>
        </authorList>
    </citation>
    <scope>NUCLEOTIDE SEQUENCE [LARGE SCALE GENOMIC DNA]</scope>
    <source>
        <strain evidence="3 4">FP15055 ss-10</strain>
    </source>
</reference>
<accession>A0A0D7AYE8</accession>
<name>A0A0D7AYE8_9AGAR</name>